<comment type="caution">
    <text evidence="3">The sequence shown here is derived from an EMBL/GenBank/DDBJ whole genome shotgun (WGS) entry which is preliminary data.</text>
</comment>
<protein>
    <submittedName>
        <fullName evidence="3">3-oxoacid CoA-transferase subunit B</fullName>
        <ecNumber evidence="3">2.8.3.5</ecNumber>
    </submittedName>
</protein>
<evidence type="ECO:0000313" key="4">
    <source>
        <dbReference type="Proteomes" id="UP001160499"/>
    </source>
</evidence>
<name>A0ABT6LT75_9ACTN</name>
<evidence type="ECO:0000313" key="3">
    <source>
        <dbReference type="EMBL" id="MDH6219517.1"/>
    </source>
</evidence>
<dbReference type="InterPro" id="IPR004165">
    <property type="entry name" value="CoA_trans_fam_I"/>
</dbReference>
<dbReference type="NCBIfam" id="TIGR02428">
    <property type="entry name" value="pcaJ_scoB_fam"/>
    <property type="match status" value="1"/>
</dbReference>
<accession>A0ABT6LT75</accession>
<dbReference type="EMBL" id="JARXVH010000013">
    <property type="protein sequence ID" value="MDH6219517.1"/>
    <property type="molecule type" value="Genomic_DNA"/>
</dbReference>
<keyword evidence="4" id="KW-1185">Reference proteome</keyword>
<dbReference type="Gene3D" id="3.40.1080.10">
    <property type="entry name" value="Glutaconate Coenzyme A-transferase"/>
    <property type="match status" value="1"/>
</dbReference>
<sequence>MKVGWTRPQMAARAAQELRDGECVNLGIGLPTQVPQYLGLGVHVVVHSENGVQAVGPYPKDGQGDPEVINAGTEQVTTLPGAAFFSSSLSFAMIRGGHVDTTILGGMQVSATGDLANWMVPGLMVKGMGGAMDLVSGAGRVIVLMEHVAKDGSPKLLPCCTLPLTGRGVVDRVITDLGVLDVTAQGLELVELAPGVELDLVRGATAAPVVVSPRLADSREGV</sequence>
<dbReference type="SMART" id="SM00882">
    <property type="entry name" value="CoA_trans"/>
    <property type="match status" value="1"/>
</dbReference>
<dbReference type="Pfam" id="PF01144">
    <property type="entry name" value="CoA_trans"/>
    <property type="match status" value="1"/>
</dbReference>
<dbReference type="PANTHER" id="PTHR13707">
    <property type="entry name" value="KETOACID-COENZYME A TRANSFERASE"/>
    <property type="match status" value="1"/>
</dbReference>
<dbReference type="GO" id="GO:0008260">
    <property type="term" value="F:succinyl-CoA:3-oxo-acid CoA-transferase activity"/>
    <property type="evidence" value="ECO:0007669"/>
    <property type="project" value="UniProtKB-EC"/>
</dbReference>
<organism evidence="3 4">
    <name type="scientific">Streptomyces pseudovenezuelae</name>
    <dbReference type="NCBI Taxonomy" id="67350"/>
    <lineage>
        <taxon>Bacteria</taxon>
        <taxon>Bacillati</taxon>
        <taxon>Actinomycetota</taxon>
        <taxon>Actinomycetes</taxon>
        <taxon>Kitasatosporales</taxon>
        <taxon>Streptomycetaceae</taxon>
        <taxon>Streptomyces</taxon>
        <taxon>Streptomyces aurantiacus group</taxon>
    </lineage>
</organism>
<dbReference type="SUPFAM" id="SSF100950">
    <property type="entry name" value="NagB/RpiA/CoA transferase-like"/>
    <property type="match status" value="1"/>
</dbReference>
<reference evidence="3 4" key="1">
    <citation type="submission" date="2023-04" db="EMBL/GenBank/DDBJ databases">
        <title>Forest soil microbial communities from Buena Vista Peninsula, Colon Province, Panama.</title>
        <authorList>
            <person name="Bouskill N."/>
        </authorList>
    </citation>
    <scope>NUCLEOTIDE SEQUENCE [LARGE SCALE GENOMIC DNA]</scope>
    <source>
        <strain evidence="3 4">GGS1</strain>
    </source>
</reference>
<keyword evidence="2 3" id="KW-0808">Transferase</keyword>
<gene>
    <name evidence="3" type="ORF">M2283_006856</name>
</gene>
<dbReference type="Proteomes" id="UP001160499">
    <property type="component" value="Unassembled WGS sequence"/>
</dbReference>
<evidence type="ECO:0000256" key="2">
    <source>
        <dbReference type="ARBA" id="ARBA00022679"/>
    </source>
</evidence>
<evidence type="ECO:0000256" key="1">
    <source>
        <dbReference type="ARBA" id="ARBA00007047"/>
    </source>
</evidence>
<dbReference type="EC" id="2.8.3.5" evidence="3"/>
<dbReference type="PANTHER" id="PTHR13707:SF57">
    <property type="entry name" value="SUCCINYL-COA:3-KETOACID COENZYME A TRANSFERASE SUBUNIT B-RELATED"/>
    <property type="match status" value="1"/>
</dbReference>
<dbReference type="InterPro" id="IPR037171">
    <property type="entry name" value="NagB/RpiA_transferase-like"/>
</dbReference>
<proteinExistence type="inferred from homology"/>
<comment type="similarity">
    <text evidence="1">Belongs to the 3-oxoacid CoA-transferase subunit B family.</text>
</comment>
<dbReference type="InterPro" id="IPR012791">
    <property type="entry name" value="3-oxoacid_CoA-transf_B"/>
</dbReference>